<protein>
    <submittedName>
        <fullName evidence="1">Uncharacterized protein</fullName>
    </submittedName>
</protein>
<accession>A0A7T4ECW2</accession>
<evidence type="ECO:0000313" key="2">
    <source>
        <dbReference type="Proteomes" id="UP000596145"/>
    </source>
</evidence>
<dbReference type="RefSeq" id="WP_198481323.1">
    <property type="nucleotide sequence ID" value="NZ_CP066007.1"/>
</dbReference>
<dbReference type="EMBL" id="CP066007">
    <property type="protein sequence ID" value="QQB45292.1"/>
    <property type="molecule type" value="Genomic_DNA"/>
</dbReference>
<dbReference type="Proteomes" id="UP000596145">
    <property type="component" value="Chromosome"/>
</dbReference>
<organism evidence="1 2">
    <name type="scientific">Corynebacterium glucuronolyticum</name>
    <dbReference type="NCBI Taxonomy" id="39791"/>
    <lineage>
        <taxon>Bacteria</taxon>
        <taxon>Bacillati</taxon>
        <taxon>Actinomycetota</taxon>
        <taxon>Actinomycetes</taxon>
        <taxon>Mycobacteriales</taxon>
        <taxon>Corynebacteriaceae</taxon>
        <taxon>Corynebacterium</taxon>
    </lineage>
</organism>
<sequence length="164" mass="17989">MSKPWDAGGDVKGDLLDAQALILDAKDKKGDPLMYEPAVVWASPTTIMDIQRSKSMDDLYNGNMASAHPLFQKAGTLPSLFSDSIAVIKDFAIPHGELWMGSNIKAGKLAQREDEYTSPFYAEDGGAVDVRYGKRQTARANYSHRRAFYVQHPLSVVHMTGLAG</sequence>
<proteinExistence type="predicted"/>
<name>A0A7T4ECW2_9CORY</name>
<gene>
    <name evidence="1" type="ORF">I6I10_07015</name>
</gene>
<evidence type="ECO:0000313" key="1">
    <source>
        <dbReference type="EMBL" id="QQB45292.1"/>
    </source>
</evidence>
<dbReference type="AlphaFoldDB" id="A0A7T4ECW2"/>
<reference evidence="1 2" key="1">
    <citation type="submission" date="2020-12" db="EMBL/GenBank/DDBJ databases">
        <title>FDA dAtabase for Regulatory Grade micrObial Sequences (FDA-ARGOS): Supporting development and validation of Infectious Disease Dx tests.</title>
        <authorList>
            <person name="Sproer C."/>
            <person name="Gronow S."/>
            <person name="Severitt S."/>
            <person name="Schroder I."/>
            <person name="Tallon L."/>
            <person name="Sadzewicz L."/>
            <person name="Zhao X."/>
            <person name="Boylan J."/>
            <person name="Ott S."/>
            <person name="Bowen H."/>
            <person name="Vavikolanu K."/>
            <person name="Mehta A."/>
            <person name="Aluvathingal J."/>
            <person name="Nadendla S."/>
            <person name="Lowell S."/>
            <person name="Myers T."/>
            <person name="Yan Y."/>
            <person name="Sichtig H."/>
        </authorList>
    </citation>
    <scope>NUCLEOTIDE SEQUENCE [LARGE SCALE GENOMIC DNA]</scope>
    <source>
        <strain evidence="1 2">FDAARGOS_1053</strain>
    </source>
</reference>